<evidence type="ECO:0000313" key="3">
    <source>
        <dbReference type="EMBL" id="SFQ28369.1"/>
    </source>
</evidence>
<dbReference type="InterPro" id="IPR046980">
    <property type="entry name" value="KefG/KefF"/>
</dbReference>
<accession>A0A1I5X8R2</accession>
<dbReference type="AlphaFoldDB" id="A0A1I5X8R2"/>
<protein>
    <submittedName>
        <fullName evidence="3">Putative NADPH-quinone reductase (Modulator of drug activity B)</fullName>
    </submittedName>
</protein>
<dbReference type="RefSeq" id="WP_092480328.1">
    <property type="nucleotide sequence ID" value="NZ_FOXW01000004.1"/>
</dbReference>
<dbReference type="Gene3D" id="3.40.50.360">
    <property type="match status" value="1"/>
</dbReference>
<proteinExistence type="predicted"/>
<dbReference type="PANTHER" id="PTHR47307">
    <property type="entry name" value="GLUTATHIONE-REGULATED POTASSIUM-EFFLUX SYSTEM ANCILLARY PROTEIN KEFG"/>
    <property type="match status" value="1"/>
</dbReference>
<name>A0A1I5X8R2_9LACT</name>
<gene>
    <name evidence="3" type="ORF">SAMN04488506_1275</name>
</gene>
<dbReference type="Proteomes" id="UP000199136">
    <property type="component" value="Unassembled WGS sequence"/>
</dbReference>
<keyword evidence="1" id="KW-0560">Oxidoreductase</keyword>
<dbReference type="GO" id="GO:0003955">
    <property type="term" value="F:NAD(P)H dehydrogenase (quinone) activity"/>
    <property type="evidence" value="ECO:0007669"/>
    <property type="project" value="TreeGrafter"/>
</dbReference>
<dbReference type="Pfam" id="PF02525">
    <property type="entry name" value="Flavodoxin_2"/>
    <property type="match status" value="1"/>
</dbReference>
<dbReference type="InterPro" id="IPR003680">
    <property type="entry name" value="Flavodoxin_fold"/>
</dbReference>
<evidence type="ECO:0000256" key="1">
    <source>
        <dbReference type="ARBA" id="ARBA00023002"/>
    </source>
</evidence>
<dbReference type="STRING" id="82801.SAMN04488506_1275"/>
<reference evidence="3 4" key="1">
    <citation type="submission" date="2016-10" db="EMBL/GenBank/DDBJ databases">
        <authorList>
            <person name="de Groot N.N."/>
        </authorList>
    </citation>
    <scope>NUCLEOTIDE SEQUENCE [LARGE SCALE GENOMIC DNA]</scope>
    <source>
        <strain evidence="3 4">DSM 20581</strain>
    </source>
</reference>
<evidence type="ECO:0000313" key="4">
    <source>
        <dbReference type="Proteomes" id="UP000199136"/>
    </source>
</evidence>
<dbReference type="GO" id="GO:0010181">
    <property type="term" value="F:FMN binding"/>
    <property type="evidence" value="ECO:0007669"/>
    <property type="project" value="TreeGrafter"/>
</dbReference>
<dbReference type="SUPFAM" id="SSF52218">
    <property type="entry name" value="Flavoproteins"/>
    <property type="match status" value="1"/>
</dbReference>
<sequence>MKTLVVISHPEISESGSQQFLLSSIPESESVKVHHLEGVYPDSQIDVAAEQELLKQFDRILFQFPFYWYSSPPLLKQWQDEVLTYGFAYGKNGHALSGKEFGLVLSVGIKESEYQAGGKEVFSINELTKPFQAVAVKTGMTYLKPFVIYQFPYMTEEQKMTLLIDYQQAVTREADDSLATREKWIIQELEKTPEETLAPGDELLMQHAVDLIEENRDTIDGLKMVLDEMNS</sequence>
<dbReference type="GO" id="GO:0009055">
    <property type="term" value="F:electron transfer activity"/>
    <property type="evidence" value="ECO:0007669"/>
    <property type="project" value="TreeGrafter"/>
</dbReference>
<dbReference type="InterPro" id="IPR029039">
    <property type="entry name" value="Flavoprotein-like_sf"/>
</dbReference>
<evidence type="ECO:0000259" key="2">
    <source>
        <dbReference type="Pfam" id="PF02525"/>
    </source>
</evidence>
<dbReference type="PANTHER" id="PTHR47307:SF1">
    <property type="entry name" value="GLUTATHIONE-REGULATED POTASSIUM-EFFLUX SYSTEM ANCILLARY PROTEIN KEFG"/>
    <property type="match status" value="1"/>
</dbReference>
<organism evidence="3 4">
    <name type="scientific">Desemzia incerta</name>
    <dbReference type="NCBI Taxonomy" id="82801"/>
    <lineage>
        <taxon>Bacteria</taxon>
        <taxon>Bacillati</taxon>
        <taxon>Bacillota</taxon>
        <taxon>Bacilli</taxon>
        <taxon>Lactobacillales</taxon>
        <taxon>Carnobacteriaceae</taxon>
        <taxon>Desemzia</taxon>
    </lineage>
</organism>
<dbReference type="EMBL" id="FOXW01000004">
    <property type="protein sequence ID" value="SFQ28369.1"/>
    <property type="molecule type" value="Genomic_DNA"/>
</dbReference>
<feature type="domain" description="Flavodoxin-like fold" evidence="2">
    <location>
        <begin position="1"/>
        <end position="159"/>
    </location>
</feature>
<dbReference type="OrthoDB" id="9798454at2"/>
<keyword evidence="4" id="KW-1185">Reference proteome</keyword>